<sequence length="246" mass="27471">MKNILLLLSFTLFFSPVFASDMAKEKRWAEQIEDGLMDGESAELNAGDISFYTVYTEAGEAKDTAILLLHGLGVHPDWQQVINPLRTALPEKGWSTLSIQLPILENGAPEKDYKPLLKEVPARLESSITFLREKGAKNVLIIAHSHGAQMATYALQDMQDQVTGFVGIGMGPDNADYLPKLTIPVYDLYGENDLEDVLKSVEKRAKASKDNKNYKQTKVKGASHFFDDMDEQLIDIVVAWLKDHSE</sequence>
<dbReference type="InterPro" id="IPR022529">
    <property type="entry name" value="DUF3530"/>
</dbReference>
<gene>
    <name evidence="2" type="ORF">HELGO_WM14039</name>
</gene>
<feature type="signal peptide" evidence="1">
    <location>
        <begin position="1"/>
        <end position="19"/>
    </location>
</feature>
<keyword evidence="1" id="KW-0732">Signal</keyword>
<proteinExistence type="predicted"/>
<dbReference type="EMBL" id="CACVAY010000049">
    <property type="protein sequence ID" value="CAA6811094.1"/>
    <property type="molecule type" value="Genomic_DNA"/>
</dbReference>
<evidence type="ECO:0000256" key="1">
    <source>
        <dbReference type="SAM" id="SignalP"/>
    </source>
</evidence>
<name>A0A6S6SYB4_9GAMM</name>
<organism evidence="2">
    <name type="scientific">uncultured Thiotrichaceae bacterium</name>
    <dbReference type="NCBI Taxonomy" id="298394"/>
    <lineage>
        <taxon>Bacteria</taxon>
        <taxon>Pseudomonadati</taxon>
        <taxon>Pseudomonadota</taxon>
        <taxon>Gammaproteobacteria</taxon>
        <taxon>Thiotrichales</taxon>
        <taxon>Thiotrichaceae</taxon>
        <taxon>environmental samples</taxon>
    </lineage>
</organism>
<protein>
    <recommendedName>
        <fullName evidence="3">DUF3530 domain-containing protein</fullName>
    </recommendedName>
</protein>
<dbReference type="InterPro" id="IPR029058">
    <property type="entry name" value="AB_hydrolase_fold"/>
</dbReference>
<dbReference type="Gene3D" id="3.40.50.1820">
    <property type="entry name" value="alpha/beta hydrolase"/>
    <property type="match status" value="1"/>
</dbReference>
<feature type="chain" id="PRO_5027983066" description="DUF3530 domain-containing protein" evidence="1">
    <location>
        <begin position="20"/>
        <end position="246"/>
    </location>
</feature>
<reference evidence="2" key="1">
    <citation type="submission" date="2020-01" db="EMBL/GenBank/DDBJ databases">
        <authorList>
            <person name="Meier V. D."/>
            <person name="Meier V D."/>
        </authorList>
    </citation>
    <scope>NUCLEOTIDE SEQUENCE</scope>
    <source>
        <strain evidence="2">HLG_WM_MAG_07</strain>
    </source>
</reference>
<dbReference type="Pfam" id="PF12048">
    <property type="entry name" value="DUF3530"/>
    <property type="match status" value="2"/>
</dbReference>
<evidence type="ECO:0008006" key="3">
    <source>
        <dbReference type="Google" id="ProtNLM"/>
    </source>
</evidence>
<accession>A0A6S6SYB4</accession>
<dbReference type="SUPFAM" id="SSF53474">
    <property type="entry name" value="alpha/beta-Hydrolases"/>
    <property type="match status" value="1"/>
</dbReference>
<dbReference type="AlphaFoldDB" id="A0A6S6SYB4"/>
<evidence type="ECO:0000313" key="2">
    <source>
        <dbReference type="EMBL" id="CAA6811094.1"/>
    </source>
</evidence>